<dbReference type="AlphaFoldDB" id="A0A6N9V5M7"/>
<accession>A0A6N9V5M7</accession>
<gene>
    <name evidence="1" type="ORF">G3I39_06775</name>
</gene>
<dbReference type="EMBL" id="JAAGME010000270">
    <property type="protein sequence ID" value="NEB66762.1"/>
    <property type="molecule type" value="Genomic_DNA"/>
</dbReference>
<organism evidence="1 2">
    <name type="scientific">Streptomyces microflavus</name>
    <name type="common">Streptomyces lipmanii</name>
    <dbReference type="NCBI Taxonomy" id="1919"/>
    <lineage>
        <taxon>Bacteria</taxon>
        <taxon>Bacillati</taxon>
        <taxon>Actinomycetota</taxon>
        <taxon>Actinomycetes</taxon>
        <taxon>Kitasatosporales</taxon>
        <taxon>Streptomycetaceae</taxon>
        <taxon>Streptomyces</taxon>
    </lineage>
</organism>
<proteinExistence type="predicted"/>
<dbReference type="Proteomes" id="UP000471648">
    <property type="component" value="Unassembled WGS sequence"/>
</dbReference>
<feature type="non-terminal residue" evidence="1">
    <location>
        <position position="1"/>
    </location>
</feature>
<feature type="non-terminal residue" evidence="1">
    <location>
        <position position="83"/>
    </location>
</feature>
<reference evidence="1 2" key="1">
    <citation type="submission" date="2020-01" db="EMBL/GenBank/DDBJ databases">
        <title>Insect and environment-associated Actinomycetes.</title>
        <authorList>
            <person name="Currrie C."/>
            <person name="Chevrette M."/>
            <person name="Carlson C."/>
            <person name="Stubbendieck R."/>
            <person name="Wendt-Pienkowski E."/>
        </authorList>
    </citation>
    <scope>NUCLEOTIDE SEQUENCE [LARGE SCALE GENOMIC DNA]</scope>
    <source>
        <strain evidence="1 2">SID14438</strain>
    </source>
</reference>
<comment type="caution">
    <text evidence="1">The sequence shown here is derived from an EMBL/GenBank/DDBJ whole genome shotgun (WGS) entry which is preliminary data.</text>
</comment>
<evidence type="ECO:0000313" key="2">
    <source>
        <dbReference type="Proteomes" id="UP000471648"/>
    </source>
</evidence>
<evidence type="ECO:0000313" key="1">
    <source>
        <dbReference type="EMBL" id="NEB66762.1"/>
    </source>
</evidence>
<name>A0A6N9V5M7_STRMI</name>
<protein>
    <submittedName>
        <fullName evidence="1">Uncharacterized protein</fullName>
    </submittedName>
</protein>
<sequence>QSPTKALVPDDQNRLKVPLNKQADRAGQAQCVKMATQLLFTLRDLTSSGVDEVELLRSNGSQLCVLDGNRADSVVPAVTAGHP</sequence>